<name>A0A371F2E0_MUCPR</name>
<accession>A0A371F2E0</accession>
<gene>
    <name evidence="2" type="ORF">CR513_48052</name>
</gene>
<evidence type="ECO:0000256" key="1">
    <source>
        <dbReference type="SAM" id="MobiDB-lite"/>
    </source>
</evidence>
<dbReference type="AlphaFoldDB" id="A0A371F2E0"/>
<sequence length="110" mass="12962">MLAISHRKRSDLASPYQHKRPFIFVWRQHISNSEGKWFQKTYFVAKRKKTVCDELHGTRSEIRASSVPRQKRRTKSHHGSVKIKLHQHILQLIPSNNNRISRALTTVNKP</sequence>
<reference evidence="2" key="1">
    <citation type="submission" date="2018-05" db="EMBL/GenBank/DDBJ databases">
        <title>Draft genome of Mucuna pruriens seed.</title>
        <authorList>
            <person name="Nnadi N.E."/>
            <person name="Vos R."/>
            <person name="Hasami M.H."/>
            <person name="Devisetty U.K."/>
            <person name="Aguiy J.C."/>
        </authorList>
    </citation>
    <scope>NUCLEOTIDE SEQUENCE [LARGE SCALE GENOMIC DNA]</scope>
    <source>
        <strain evidence="2">JCA_2017</strain>
    </source>
</reference>
<proteinExistence type="predicted"/>
<dbReference type="Proteomes" id="UP000257109">
    <property type="component" value="Unassembled WGS sequence"/>
</dbReference>
<organism evidence="2 3">
    <name type="scientific">Mucuna pruriens</name>
    <name type="common">Velvet bean</name>
    <name type="synonym">Dolichos pruriens</name>
    <dbReference type="NCBI Taxonomy" id="157652"/>
    <lineage>
        <taxon>Eukaryota</taxon>
        <taxon>Viridiplantae</taxon>
        <taxon>Streptophyta</taxon>
        <taxon>Embryophyta</taxon>
        <taxon>Tracheophyta</taxon>
        <taxon>Spermatophyta</taxon>
        <taxon>Magnoliopsida</taxon>
        <taxon>eudicotyledons</taxon>
        <taxon>Gunneridae</taxon>
        <taxon>Pentapetalae</taxon>
        <taxon>rosids</taxon>
        <taxon>fabids</taxon>
        <taxon>Fabales</taxon>
        <taxon>Fabaceae</taxon>
        <taxon>Papilionoideae</taxon>
        <taxon>50 kb inversion clade</taxon>
        <taxon>NPAAA clade</taxon>
        <taxon>indigoferoid/millettioid clade</taxon>
        <taxon>Phaseoleae</taxon>
        <taxon>Mucuna</taxon>
    </lineage>
</organism>
<comment type="caution">
    <text evidence="2">The sequence shown here is derived from an EMBL/GenBank/DDBJ whole genome shotgun (WGS) entry which is preliminary data.</text>
</comment>
<feature type="region of interest" description="Disordered" evidence="1">
    <location>
        <begin position="62"/>
        <end position="82"/>
    </location>
</feature>
<dbReference type="EMBL" id="QJKJ01010893">
    <property type="protein sequence ID" value="RDX72461.1"/>
    <property type="molecule type" value="Genomic_DNA"/>
</dbReference>
<evidence type="ECO:0000313" key="2">
    <source>
        <dbReference type="EMBL" id="RDX72461.1"/>
    </source>
</evidence>
<keyword evidence="3" id="KW-1185">Reference proteome</keyword>
<evidence type="ECO:0000313" key="3">
    <source>
        <dbReference type="Proteomes" id="UP000257109"/>
    </source>
</evidence>
<feature type="compositionally biased region" description="Basic residues" evidence="1">
    <location>
        <begin position="69"/>
        <end position="82"/>
    </location>
</feature>
<protein>
    <submittedName>
        <fullName evidence="2">Uncharacterized protein</fullName>
    </submittedName>
</protein>
<feature type="non-terminal residue" evidence="2">
    <location>
        <position position="1"/>
    </location>
</feature>